<reference evidence="12 13" key="1">
    <citation type="submission" date="2014-02" db="EMBL/GenBank/DDBJ databases">
        <title>Draft genome sequence of Lysinibacillus odysseyi NBRC 100172.</title>
        <authorList>
            <person name="Zhang F."/>
            <person name="Wang G."/>
            <person name="Zhang L."/>
        </authorList>
    </citation>
    <scope>NUCLEOTIDE SEQUENCE [LARGE SCALE GENOMIC DNA]</scope>
    <source>
        <strain evidence="12 13">NBRC 100172</strain>
    </source>
</reference>
<evidence type="ECO:0000256" key="6">
    <source>
        <dbReference type="ARBA" id="ARBA00022500"/>
    </source>
</evidence>
<dbReference type="EMBL" id="JPVP01000051">
    <property type="protein sequence ID" value="KGR86415.1"/>
    <property type="molecule type" value="Genomic_DNA"/>
</dbReference>
<evidence type="ECO:0000256" key="5">
    <source>
        <dbReference type="ARBA" id="ARBA00022475"/>
    </source>
</evidence>
<keyword evidence="5" id="KW-1003">Cell membrane</keyword>
<dbReference type="NCBIfam" id="TIGR02473">
    <property type="entry name" value="flagell_FliJ"/>
    <property type="match status" value="1"/>
</dbReference>
<keyword evidence="4" id="KW-0813">Transport</keyword>
<accession>A0A0A3ISG8</accession>
<evidence type="ECO:0000256" key="9">
    <source>
        <dbReference type="ARBA" id="ARBA00023136"/>
    </source>
</evidence>
<protein>
    <recommendedName>
        <fullName evidence="3">Flagellar FliJ protein</fullName>
    </recommendedName>
</protein>
<keyword evidence="13" id="KW-1185">Reference proteome</keyword>
<dbReference type="Gene3D" id="1.10.287.1700">
    <property type="match status" value="1"/>
</dbReference>
<keyword evidence="9" id="KW-0472">Membrane</keyword>
<evidence type="ECO:0000256" key="1">
    <source>
        <dbReference type="ARBA" id="ARBA00004413"/>
    </source>
</evidence>
<dbReference type="GO" id="GO:0006935">
    <property type="term" value="P:chemotaxis"/>
    <property type="evidence" value="ECO:0007669"/>
    <property type="project" value="UniProtKB-KW"/>
</dbReference>
<dbReference type="Pfam" id="PF02050">
    <property type="entry name" value="FliJ"/>
    <property type="match status" value="1"/>
</dbReference>
<keyword evidence="12" id="KW-0969">Cilium</keyword>
<evidence type="ECO:0000256" key="4">
    <source>
        <dbReference type="ARBA" id="ARBA00022448"/>
    </source>
</evidence>
<evidence type="ECO:0000313" key="13">
    <source>
        <dbReference type="Proteomes" id="UP000030437"/>
    </source>
</evidence>
<proteinExistence type="inferred from homology"/>
<keyword evidence="12" id="KW-0282">Flagellum</keyword>
<name>A0A0A3ISG8_9BACI</name>
<keyword evidence="8" id="KW-0653">Protein transport</keyword>
<feature type="coiled-coil region" evidence="11">
    <location>
        <begin position="74"/>
        <end position="101"/>
    </location>
</feature>
<dbReference type="GO" id="GO:0044781">
    <property type="term" value="P:bacterial-type flagellum organization"/>
    <property type="evidence" value="ECO:0007669"/>
    <property type="project" value="UniProtKB-KW"/>
</dbReference>
<keyword evidence="6" id="KW-0145">Chemotaxis</keyword>
<dbReference type="InterPro" id="IPR012823">
    <property type="entry name" value="Flagell_FliJ"/>
</dbReference>
<keyword evidence="10" id="KW-1006">Bacterial flagellum protein export</keyword>
<evidence type="ECO:0000256" key="2">
    <source>
        <dbReference type="ARBA" id="ARBA00010004"/>
    </source>
</evidence>
<dbReference type="RefSeq" id="WP_036152261.1">
    <property type="nucleotide sequence ID" value="NZ_AVCX01000014.1"/>
</dbReference>
<dbReference type="GO" id="GO:0071973">
    <property type="term" value="P:bacterial-type flagellum-dependent cell motility"/>
    <property type="evidence" value="ECO:0007669"/>
    <property type="project" value="InterPro"/>
</dbReference>
<dbReference type="GO" id="GO:0005886">
    <property type="term" value="C:plasma membrane"/>
    <property type="evidence" value="ECO:0007669"/>
    <property type="project" value="UniProtKB-SubCell"/>
</dbReference>
<evidence type="ECO:0000256" key="10">
    <source>
        <dbReference type="ARBA" id="ARBA00023225"/>
    </source>
</evidence>
<dbReference type="OrthoDB" id="2968361at2"/>
<evidence type="ECO:0000256" key="3">
    <source>
        <dbReference type="ARBA" id="ARBA00020392"/>
    </source>
</evidence>
<comment type="caution">
    <text evidence="12">The sequence shown here is derived from an EMBL/GenBank/DDBJ whole genome shotgun (WGS) entry which is preliminary data.</text>
</comment>
<comment type="subcellular location">
    <subcellularLocation>
        <location evidence="1">Cell membrane</location>
        <topology evidence="1">Peripheral membrane protein</topology>
        <orientation evidence="1">Cytoplasmic side</orientation>
    </subcellularLocation>
</comment>
<dbReference type="Proteomes" id="UP000030437">
    <property type="component" value="Unassembled WGS sequence"/>
</dbReference>
<keyword evidence="12" id="KW-0966">Cell projection</keyword>
<dbReference type="GO" id="GO:0015031">
    <property type="term" value="P:protein transport"/>
    <property type="evidence" value="ECO:0007669"/>
    <property type="project" value="UniProtKB-KW"/>
</dbReference>
<evidence type="ECO:0000313" key="12">
    <source>
        <dbReference type="EMBL" id="KGR86415.1"/>
    </source>
</evidence>
<evidence type="ECO:0000256" key="11">
    <source>
        <dbReference type="SAM" id="Coils"/>
    </source>
</evidence>
<sequence length="149" mass="18138">MTQYIYRFENILNVREQEKNETEMAYKEAVRSFEEIATKLYELLKKKEDLLAFQQERLVTGSSIDEISHYARFINSMEKTINDVQQKVVQARAKMNWQEQKLVEKNLEVRKFEKMRERDFEVYKEEQLRLETILLDEISSLAYNKREIR</sequence>
<keyword evidence="11" id="KW-0175">Coiled coil</keyword>
<comment type="similarity">
    <text evidence="2">Belongs to the FliJ family.</text>
</comment>
<dbReference type="eggNOG" id="COG2882">
    <property type="taxonomic scope" value="Bacteria"/>
</dbReference>
<gene>
    <name evidence="12" type="primary">fliJ</name>
    <name evidence="12" type="ORF">CD32_05880</name>
</gene>
<keyword evidence="7" id="KW-1005">Bacterial flagellum biogenesis</keyword>
<organism evidence="12 13">
    <name type="scientific">Lysinibacillus odysseyi 34hs-1 = NBRC 100172</name>
    <dbReference type="NCBI Taxonomy" id="1220589"/>
    <lineage>
        <taxon>Bacteria</taxon>
        <taxon>Bacillati</taxon>
        <taxon>Bacillota</taxon>
        <taxon>Bacilli</taxon>
        <taxon>Bacillales</taxon>
        <taxon>Bacillaceae</taxon>
        <taxon>Lysinibacillus</taxon>
    </lineage>
</organism>
<dbReference type="GO" id="GO:0009288">
    <property type="term" value="C:bacterial-type flagellum"/>
    <property type="evidence" value="ECO:0007669"/>
    <property type="project" value="InterPro"/>
</dbReference>
<dbReference type="STRING" id="1220589.CD32_05880"/>
<evidence type="ECO:0000256" key="8">
    <source>
        <dbReference type="ARBA" id="ARBA00022927"/>
    </source>
</evidence>
<dbReference type="AlphaFoldDB" id="A0A0A3ISG8"/>
<dbReference type="InterPro" id="IPR053716">
    <property type="entry name" value="Flag_assembly_chemotaxis_eff"/>
</dbReference>
<evidence type="ECO:0000256" key="7">
    <source>
        <dbReference type="ARBA" id="ARBA00022795"/>
    </source>
</evidence>